<reference evidence="1" key="1">
    <citation type="submission" date="2022-11" db="EMBL/GenBank/DDBJ databases">
        <authorList>
            <person name="Kikuchi T."/>
        </authorList>
    </citation>
    <scope>NUCLEOTIDE SEQUENCE</scope>
    <source>
        <strain evidence="1">PS1010</strain>
    </source>
</reference>
<dbReference type="Proteomes" id="UP001152747">
    <property type="component" value="Unassembled WGS sequence"/>
</dbReference>
<sequence length="154" mass="18305">MFSHFLILCIIFDEKCSNNTEILQTVDEMFEETAIMNREILKMIQNRSFAEALDFFTSSFEYYDDNRNLTASEFINKTFGYIRYLDLPEPSFVDYFMDSESNNETSMVSRYRIDFGGRVCNFHVRNVQNPPDFRIFLDAILLRECTQYDLCKTC</sequence>
<keyword evidence="2" id="KW-1185">Reference proteome</keyword>
<gene>
    <name evidence="1" type="ORF">CAMP_LOCUS3192</name>
</gene>
<dbReference type="AlphaFoldDB" id="A0A9P1I8Q3"/>
<dbReference type="EMBL" id="CANHGI010000002">
    <property type="protein sequence ID" value="CAI5440555.1"/>
    <property type="molecule type" value="Genomic_DNA"/>
</dbReference>
<evidence type="ECO:0000313" key="2">
    <source>
        <dbReference type="Proteomes" id="UP001152747"/>
    </source>
</evidence>
<proteinExistence type="predicted"/>
<accession>A0A9P1I8Q3</accession>
<organism evidence="1 2">
    <name type="scientific">Caenorhabditis angaria</name>
    <dbReference type="NCBI Taxonomy" id="860376"/>
    <lineage>
        <taxon>Eukaryota</taxon>
        <taxon>Metazoa</taxon>
        <taxon>Ecdysozoa</taxon>
        <taxon>Nematoda</taxon>
        <taxon>Chromadorea</taxon>
        <taxon>Rhabditida</taxon>
        <taxon>Rhabditina</taxon>
        <taxon>Rhabditomorpha</taxon>
        <taxon>Rhabditoidea</taxon>
        <taxon>Rhabditidae</taxon>
        <taxon>Peloderinae</taxon>
        <taxon>Caenorhabditis</taxon>
    </lineage>
</organism>
<evidence type="ECO:0000313" key="1">
    <source>
        <dbReference type="EMBL" id="CAI5440555.1"/>
    </source>
</evidence>
<name>A0A9P1I8Q3_9PELO</name>
<protein>
    <submittedName>
        <fullName evidence="1">Uncharacterized protein</fullName>
    </submittedName>
</protein>
<comment type="caution">
    <text evidence="1">The sequence shown here is derived from an EMBL/GenBank/DDBJ whole genome shotgun (WGS) entry which is preliminary data.</text>
</comment>